<reference evidence="1 2" key="1">
    <citation type="journal article" date="2012" name="Genome Biol.">
        <title>Sequencing three crocodilian genomes to illuminate the evolution of archosaurs and amniotes.</title>
        <authorList>
            <person name="St John J.A."/>
            <person name="Braun E.L."/>
            <person name="Isberg S.R."/>
            <person name="Miles L.G."/>
            <person name="Chong A.Y."/>
            <person name="Gongora J."/>
            <person name="Dalzell P."/>
            <person name="Moran C."/>
            <person name="Bed'hom B."/>
            <person name="Abzhanov A."/>
            <person name="Burgess S.C."/>
            <person name="Cooksey A.M."/>
            <person name="Castoe T.A."/>
            <person name="Crawford N.G."/>
            <person name="Densmore L.D."/>
            <person name="Drew J.C."/>
            <person name="Edwards S.V."/>
            <person name="Faircloth B.C."/>
            <person name="Fujita M.K."/>
            <person name="Greenwold M.J."/>
            <person name="Hoffmann F.G."/>
            <person name="Howard J.M."/>
            <person name="Iguchi T."/>
            <person name="Janes D.E."/>
            <person name="Khan S.Y."/>
            <person name="Kohno S."/>
            <person name="de Koning A.J."/>
            <person name="Lance S.L."/>
            <person name="McCarthy F.M."/>
            <person name="McCormack J.E."/>
            <person name="Merchant M.E."/>
            <person name="Peterson D.G."/>
            <person name="Pollock D.D."/>
            <person name="Pourmand N."/>
            <person name="Raney B.J."/>
            <person name="Roessler K.A."/>
            <person name="Sanford J.R."/>
            <person name="Sawyer R.H."/>
            <person name="Schmidt C.J."/>
            <person name="Triplett E.W."/>
            <person name="Tuberville T.D."/>
            <person name="Venegas-Anaya M."/>
            <person name="Howard J.T."/>
            <person name="Jarvis E.D."/>
            <person name="Guillette L.J.Jr."/>
            <person name="Glenn T.C."/>
            <person name="Green R.E."/>
            <person name="Ray D.A."/>
        </authorList>
    </citation>
    <scope>NUCLEOTIDE SEQUENCE [LARGE SCALE GENOMIC DNA]</scope>
    <source>
        <strain evidence="1">KSC_2009_1</strain>
    </source>
</reference>
<gene>
    <name evidence="1" type="ORF">Y1Q_0011834</name>
</gene>
<protein>
    <submittedName>
        <fullName evidence="1">Uncharacterized protein</fullName>
    </submittedName>
</protein>
<sequence>METQAGPEVMLLLTKRSENYKDKYTNCFCSQSTAMALVVMEVLKKYENQMTLKDQVPGAELLGGKQHTTFYILQALRNNIISSDI</sequence>
<evidence type="ECO:0000313" key="1">
    <source>
        <dbReference type="EMBL" id="KYO17345.1"/>
    </source>
</evidence>
<comment type="caution">
    <text evidence="1">The sequence shown here is derived from an EMBL/GenBank/DDBJ whole genome shotgun (WGS) entry which is preliminary data.</text>
</comment>
<evidence type="ECO:0000313" key="2">
    <source>
        <dbReference type="Proteomes" id="UP000050525"/>
    </source>
</evidence>
<organism evidence="1 2">
    <name type="scientific">Alligator mississippiensis</name>
    <name type="common">American alligator</name>
    <dbReference type="NCBI Taxonomy" id="8496"/>
    <lineage>
        <taxon>Eukaryota</taxon>
        <taxon>Metazoa</taxon>
        <taxon>Chordata</taxon>
        <taxon>Craniata</taxon>
        <taxon>Vertebrata</taxon>
        <taxon>Euteleostomi</taxon>
        <taxon>Archelosauria</taxon>
        <taxon>Archosauria</taxon>
        <taxon>Crocodylia</taxon>
        <taxon>Alligatoridae</taxon>
        <taxon>Alligatorinae</taxon>
        <taxon>Alligator</taxon>
    </lineage>
</organism>
<dbReference type="EMBL" id="AKHW03007022">
    <property type="protein sequence ID" value="KYO17345.1"/>
    <property type="molecule type" value="Genomic_DNA"/>
</dbReference>
<proteinExistence type="predicted"/>
<name>A0A151LYJ2_ALLMI</name>
<keyword evidence="2" id="KW-1185">Reference proteome</keyword>
<dbReference type="Proteomes" id="UP000050525">
    <property type="component" value="Unassembled WGS sequence"/>
</dbReference>
<accession>A0A151LYJ2</accession>
<dbReference type="AlphaFoldDB" id="A0A151LYJ2"/>